<name>A0A7X0RSN4_9BACL</name>
<dbReference type="AlphaFoldDB" id="A0A7X0RSN4"/>
<gene>
    <name evidence="1" type="ORF">H7C19_19140</name>
</gene>
<accession>A0A7X0RSN4</accession>
<organism evidence="1 2">
    <name type="scientific">Cohnella nanjingensis</name>
    <dbReference type="NCBI Taxonomy" id="1387779"/>
    <lineage>
        <taxon>Bacteria</taxon>
        <taxon>Bacillati</taxon>
        <taxon>Bacillota</taxon>
        <taxon>Bacilli</taxon>
        <taxon>Bacillales</taxon>
        <taxon>Paenibacillaceae</taxon>
        <taxon>Cohnella</taxon>
    </lineage>
</organism>
<dbReference type="Proteomes" id="UP000547209">
    <property type="component" value="Unassembled WGS sequence"/>
</dbReference>
<dbReference type="EMBL" id="JACJVP010000030">
    <property type="protein sequence ID" value="MBB6672801.1"/>
    <property type="molecule type" value="Genomic_DNA"/>
</dbReference>
<reference evidence="1 2" key="1">
    <citation type="submission" date="2020-08" db="EMBL/GenBank/DDBJ databases">
        <title>Cohnella phylogeny.</title>
        <authorList>
            <person name="Dunlap C."/>
        </authorList>
    </citation>
    <scope>NUCLEOTIDE SEQUENCE [LARGE SCALE GENOMIC DNA]</scope>
    <source>
        <strain evidence="1 2">DSM 28246</strain>
    </source>
</reference>
<sequence>MCTSFVVHGERTFIGMNFDISDRPIKLARHGEHQLIVRQQENGSYYPAFGLNRAGTFMNLQTVEPNEAGRYRRTKDAVHTMRLFEDVLGEKIRLSSLGDYLRMKAVVNVPNYSVHCLIAGMERQGYIVEPGRGNLALDEAEDPDVMVLTNCALTDGSAPVDERYETANRAIRLRKAAFDPAAGLAVLAETAQQEGDYPTQLSLVSVPEEGLMYFALRRRFDRIFVFRFDDDTIRTHAGFERACSWPVTKQGIDLADLDIFA</sequence>
<dbReference type="Gene3D" id="3.60.60.10">
    <property type="entry name" value="Penicillin V Acylase, Chain A"/>
    <property type="match status" value="1"/>
</dbReference>
<proteinExistence type="predicted"/>
<dbReference type="RefSeq" id="WP_185670649.1">
    <property type="nucleotide sequence ID" value="NZ_JACJVP010000030.1"/>
</dbReference>
<protein>
    <recommendedName>
        <fullName evidence="3">Linear amide C-N hydrolase</fullName>
    </recommendedName>
</protein>
<evidence type="ECO:0000313" key="2">
    <source>
        <dbReference type="Proteomes" id="UP000547209"/>
    </source>
</evidence>
<evidence type="ECO:0008006" key="3">
    <source>
        <dbReference type="Google" id="ProtNLM"/>
    </source>
</evidence>
<evidence type="ECO:0000313" key="1">
    <source>
        <dbReference type="EMBL" id="MBB6672801.1"/>
    </source>
</evidence>
<comment type="caution">
    <text evidence="1">The sequence shown here is derived from an EMBL/GenBank/DDBJ whole genome shotgun (WGS) entry which is preliminary data.</text>
</comment>
<keyword evidence="2" id="KW-1185">Reference proteome</keyword>